<evidence type="ECO:0000313" key="2">
    <source>
        <dbReference type="EMBL" id="PCH37065.1"/>
    </source>
</evidence>
<proteinExistence type="predicted"/>
<feature type="region of interest" description="Disordered" evidence="1">
    <location>
        <begin position="1"/>
        <end position="31"/>
    </location>
</feature>
<organism evidence="2 3">
    <name type="scientific">Wolfiporia cocos (strain MD-104)</name>
    <name type="common">Brown rot fungus</name>
    <dbReference type="NCBI Taxonomy" id="742152"/>
    <lineage>
        <taxon>Eukaryota</taxon>
        <taxon>Fungi</taxon>
        <taxon>Dikarya</taxon>
        <taxon>Basidiomycota</taxon>
        <taxon>Agaricomycotina</taxon>
        <taxon>Agaricomycetes</taxon>
        <taxon>Polyporales</taxon>
        <taxon>Phaeolaceae</taxon>
        <taxon>Wolfiporia</taxon>
    </lineage>
</organism>
<reference evidence="2 3" key="1">
    <citation type="journal article" date="2012" name="Science">
        <title>The Paleozoic origin of enzymatic lignin decomposition reconstructed from 31 fungal genomes.</title>
        <authorList>
            <person name="Floudas D."/>
            <person name="Binder M."/>
            <person name="Riley R."/>
            <person name="Barry K."/>
            <person name="Blanchette R.A."/>
            <person name="Henrissat B."/>
            <person name="Martinez A.T."/>
            <person name="Otillar R."/>
            <person name="Spatafora J.W."/>
            <person name="Yadav J.S."/>
            <person name="Aerts A."/>
            <person name="Benoit I."/>
            <person name="Boyd A."/>
            <person name="Carlson A."/>
            <person name="Copeland A."/>
            <person name="Coutinho P.M."/>
            <person name="de Vries R.P."/>
            <person name="Ferreira P."/>
            <person name="Findley K."/>
            <person name="Foster B."/>
            <person name="Gaskell J."/>
            <person name="Glotzer D."/>
            <person name="Gorecki P."/>
            <person name="Heitman J."/>
            <person name="Hesse C."/>
            <person name="Hori C."/>
            <person name="Igarashi K."/>
            <person name="Jurgens J.A."/>
            <person name="Kallen N."/>
            <person name="Kersten P."/>
            <person name="Kohler A."/>
            <person name="Kuees U."/>
            <person name="Kumar T.K.A."/>
            <person name="Kuo A."/>
            <person name="LaButti K."/>
            <person name="Larrondo L.F."/>
            <person name="Lindquist E."/>
            <person name="Ling A."/>
            <person name="Lombard V."/>
            <person name="Lucas S."/>
            <person name="Lundell T."/>
            <person name="Martin R."/>
            <person name="McLaughlin D.J."/>
            <person name="Morgenstern I."/>
            <person name="Morin E."/>
            <person name="Murat C."/>
            <person name="Nagy L.G."/>
            <person name="Nolan M."/>
            <person name="Ohm R.A."/>
            <person name="Patyshakuliyeva A."/>
            <person name="Rokas A."/>
            <person name="Ruiz-Duenas F.J."/>
            <person name="Sabat G."/>
            <person name="Salamov A."/>
            <person name="Samejima M."/>
            <person name="Schmutz J."/>
            <person name="Slot J.C."/>
            <person name="St John F."/>
            <person name="Stenlid J."/>
            <person name="Sun H."/>
            <person name="Sun S."/>
            <person name="Syed K."/>
            <person name="Tsang A."/>
            <person name="Wiebenga A."/>
            <person name="Young D."/>
            <person name="Pisabarro A."/>
            <person name="Eastwood D.C."/>
            <person name="Martin F."/>
            <person name="Cullen D."/>
            <person name="Grigoriev I.V."/>
            <person name="Hibbett D.S."/>
        </authorList>
    </citation>
    <scope>NUCLEOTIDE SEQUENCE [LARGE SCALE GENOMIC DNA]</scope>
    <source>
        <strain evidence="2 3">MD-104</strain>
    </source>
</reference>
<keyword evidence="3" id="KW-1185">Reference proteome</keyword>
<evidence type="ECO:0000313" key="3">
    <source>
        <dbReference type="Proteomes" id="UP000218811"/>
    </source>
</evidence>
<gene>
    <name evidence="2" type="ORF">WOLCODRAFT_157766</name>
</gene>
<name>A0A2H3J5W6_WOLCO</name>
<accession>A0A2H3J5W6</accession>
<dbReference type="Proteomes" id="UP000218811">
    <property type="component" value="Unassembled WGS sequence"/>
</dbReference>
<dbReference type="AlphaFoldDB" id="A0A2H3J5W6"/>
<evidence type="ECO:0000256" key="1">
    <source>
        <dbReference type="SAM" id="MobiDB-lite"/>
    </source>
</evidence>
<dbReference type="EMBL" id="KB467909">
    <property type="protein sequence ID" value="PCH37065.1"/>
    <property type="molecule type" value="Genomic_DNA"/>
</dbReference>
<sequence>MPSQGPRTGATAKVYDDQVRPNVFAPSSSPPDATMVLVARNDALLPTPYSVPLGRAS</sequence>
<protein>
    <submittedName>
        <fullName evidence="2">Uncharacterized protein</fullName>
    </submittedName>
</protein>